<dbReference type="EMBL" id="CP021920">
    <property type="protein sequence ID" value="ASB88949.1"/>
    <property type="molecule type" value="Genomic_DNA"/>
</dbReference>
<name>A0ABM6LI01_9BACI</name>
<gene>
    <name evidence="2" type="ORF">S101395_02442</name>
</gene>
<evidence type="ECO:0000313" key="3">
    <source>
        <dbReference type="Proteomes" id="UP000196877"/>
    </source>
</evidence>
<feature type="transmembrane region" description="Helical" evidence="1">
    <location>
        <begin position="40"/>
        <end position="62"/>
    </location>
</feature>
<keyword evidence="3" id="KW-1185">Reference proteome</keyword>
<keyword evidence="1" id="KW-1133">Transmembrane helix</keyword>
<organism evidence="2 3">
    <name type="scientific">Bacillus sonorensis</name>
    <dbReference type="NCBI Taxonomy" id="119858"/>
    <lineage>
        <taxon>Bacteria</taxon>
        <taxon>Bacillati</taxon>
        <taxon>Bacillota</taxon>
        <taxon>Bacilli</taxon>
        <taxon>Bacillales</taxon>
        <taxon>Bacillaceae</taxon>
        <taxon>Bacillus</taxon>
    </lineage>
</organism>
<dbReference type="Proteomes" id="UP000196877">
    <property type="component" value="Chromosome"/>
</dbReference>
<accession>A0ABM6LI01</accession>
<feature type="transmembrane region" description="Helical" evidence="1">
    <location>
        <begin position="106"/>
        <end position="128"/>
    </location>
</feature>
<proteinExistence type="predicted"/>
<keyword evidence="1" id="KW-0812">Transmembrane</keyword>
<evidence type="ECO:0000256" key="1">
    <source>
        <dbReference type="SAM" id="Phobius"/>
    </source>
</evidence>
<sequence>MFTQKLGLALLFSFLVWLGATMFFVWFGDLVLVDPGQHSFLVRFLLLEAGTFVLLYAVLFFYQKLDQSRYAVIKLGIWGSAVGLFMDTFSVWNHSLIFPELSQGQVIAFTIWMVCAYAMYLIIPLLLVRKDERGVF</sequence>
<dbReference type="GeneID" id="92853608"/>
<feature type="transmembrane region" description="Helical" evidence="1">
    <location>
        <begin position="7"/>
        <end position="28"/>
    </location>
</feature>
<reference evidence="2 3" key="1">
    <citation type="submission" date="2017-06" db="EMBL/GenBank/DDBJ databases">
        <title>Genome sequence of Bacillus sonorensis strain SRCM101395.</title>
        <authorList>
            <person name="Cho S.H."/>
        </authorList>
    </citation>
    <scope>NUCLEOTIDE SEQUENCE [LARGE SCALE GENOMIC DNA]</scope>
    <source>
        <strain evidence="2 3">SRCM101395</strain>
    </source>
</reference>
<evidence type="ECO:0008006" key="4">
    <source>
        <dbReference type="Google" id="ProtNLM"/>
    </source>
</evidence>
<protein>
    <recommendedName>
        <fullName evidence="4">DUF5367 domain-containing protein</fullName>
    </recommendedName>
</protein>
<dbReference type="RefSeq" id="WP_006636167.1">
    <property type="nucleotide sequence ID" value="NZ_BORD01000006.1"/>
</dbReference>
<keyword evidence="1" id="KW-0472">Membrane</keyword>
<feature type="transmembrane region" description="Helical" evidence="1">
    <location>
        <begin position="69"/>
        <end position="86"/>
    </location>
</feature>
<evidence type="ECO:0000313" key="2">
    <source>
        <dbReference type="EMBL" id="ASB88949.1"/>
    </source>
</evidence>